<feature type="non-terminal residue" evidence="1">
    <location>
        <position position="1"/>
    </location>
</feature>
<gene>
    <name evidence="1" type="ORF">BYL167_LOCUS49869</name>
    <name evidence="2" type="ORF">GIL414_LOCUS58193</name>
</gene>
<dbReference type="InterPro" id="IPR001611">
    <property type="entry name" value="Leu-rich_rpt"/>
</dbReference>
<sequence length="59" mass="6784">LISLRELNLTNNSIRNLPYEIGKLFRLQSLGLMGNPLPSEIFTIYIESNGLQKLLTYFL</sequence>
<dbReference type="Proteomes" id="UP000681720">
    <property type="component" value="Unassembled WGS sequence"/>
</dbReference>
<dbReference type="SUPFAM" id="SSF52075">
    <property type="entry name" value="Outer arm dynein light chain 1"/>
    <property type="match status" value="1"/>
</dbReference>
<comment type="caution">
    <text evidence="1">The sequence shown here is derived from an EMBL/GenBank/DDBJ whole genome shotgun (WGS) entry which is preliminary data.</text>
</comment>
<proteinExistence type="predicted"/>
<evidence type="ECO:0000313" key="3">
    <source>
        <dbReference type="Proteomes" id="UP000681967"/>
    </source>
</evidence>
<dbReference type="Proteomes" id="UP000681967">
    <property type="component" value="Unassembled WGS sequence"/>
</dbReference>
<dbReference type="InterPro" id="IPR032675">
    <property type="entry name" value="LRR_dom_sf"/>
</dbReference>
<organism evidence="1 3">
    <name type="scientific">Rotaria magnacalcarata</name>
    <dbReference type="NCBI Taxonomy" id="392030"/>
    <lineage>
        <taxon>Eukaryota</taxon>
        <taxon>Metazoa</taxon>
        <taxon>Spiralia</taxon>
        <taxon>Gnathifera</taxon>
        <taxon>Rotifera</taxon>
        <taxon>Eurotatoria</taxon>
        <taxon>Bdelloidea</taxon>
        <taxon>Philodinida</taxon>
        <taxon>Philodinidae</taxon>
        <taxon>Rotaria</taxon>
    </lineage>
</organism>
<dbReference type="Gene3D" id="3.80.10.10">
    <property type="entry name" value="Ribonuclease Inhibitor"/>
    <property type="match status" value="1"/>
</dbReference>
<dbReference type="AlphaFoldDB" id="A0A8S3BXH3"/>
<reference evidence="1" key="1">
    <citation type="submission" date="2021-02" db="EMBL/GenBank/DDBJ databases">
        <authorList>
            <person name="Nowell W R."/>
        </authorList>
    </citation>
    <scope>NUCLEOTIDE SEQUENCE</scope>
</reference>
<name>A0A8S3BXH3_9BILA</name>
<dbReference type="EMBL" id="CAJOBJ010213762">
    <property type="protein sequence ID" value="CAF5017333.1"/>
    <property type="molecule type" value="Genomic_DNA"/>
</dbReference>
<dbReference type="PROSITE" id="PS51450">
    <property type="entry name" value="LRR"/>
    <property type="match status" value="1"/>
</dbReference>
<dbReference type="EMBL" id="CAJOBH010150144">
    <property type="protein sequence ID" value="CAF4842597.1"/>
    <property type="molecule type" value="Genomic_DNA"/>
</dbReference>
<feature type="non-terminal residue" evidence="1">
    <location>
        <position position="59"/>
    </location>
</feature>
<evidence type="ECO:0000313" key="2">
    <source>
        <dbReference type="EMBL" id="CAF5017333.1"/>
    </source>
</evidence>
<accession>A0A8S3BXH3</accession>
<evidence type="ECO:0000313" key="1">
    <source>
        <dbReference type="EMBL" id="CAF4842597.1"/>
    </source>
</evidence>
<protein>
    <submittedName>
        <fullName evidence="1">Uncharacterized protein</fullName>
    </submittedName>
</protein>
<dbReference type="Pfam" id="PF00560">
    <property type="entry name" value="LRR_1"/>
    <property type="match status" value="1"/>
</dbReference>